<dbReference type="RefSeq" id="WP_120811909.1">
    <property type="nucleotide sequence ID" value="NZ_RBID01000017.1"/>
</dbReference>
<dbReference type="GO" id="GO:0106026">
    <property type="term" value="F:Gly-tRNA(Ala) deacylase activity"/>
    <property type="evidence" value="ECO:0007669"/>
    <property type="project" value="UniProtKB-UniRule"/>
</dbReference>
<dbReference type="SUPFAM" id="SSF69500">
    <property type="entry name" value="DTD-like"/>
    <property type="match status" value="1"/>
</dbReference>
<dbReference type="PANTHER" id="PTHR10472:SF5">
    <property type="entry name" value="D-AMINOACYL-TRNA DEACYLASE 1"/>
    <property type="match status" value="1"/>
</dbReference>
<comment type="subcellular location">
    <subcellularLocation>
        <location evidence="2">Cytoplasm</location>
    </subcellularLocation>
</comment>
<protein>
    <recommendedName>
        <fullName evidence="2">D-aminoacyl-tRNA deacylase</fullName>
        <shortName evidence="2">DTD</shortName>
        <ecNumber evidence="2">3.1.1.96</ecNumber>
    </recommendedName>
    <alternativeName>
        <fullName evidence="2">Gly-tRNA(Ala) deacylase</fullName>
        <ecNumber evidence="2">3.1.1.-</ecNumber>
    </alternativeName>
</protein>
<reference evidence="3 4" key="1">
    <citation type="submission" date="2018-10" db="EMBL/GenBank/DDBJ databases">
        <title>Genomic Encyclopedia of Type Strains, Phase IV (KMG-IV): sequencing the most valuable type-strain genomes for metagenomic binning, comparative biology and taxonomic classification.</title>
        <authorList>
            <person name="Goeker M."/>
        </authorList>
    </citation>
    <scope>NUCLEOTIDE SEQUENCE [LARGE SCALE GENOMIC DNA]</scope>
    <source>
        <strain evidence="3 4">DSM 3303</strain>
    </source>
</reference>
<keyword evidence="2" id="KW-0378">Hydrolase</keyword>
<dbReference type="GO" id="GO:0051500">
    <property type="term" value="F:D-tyrosyl-tRNA(Tyr) deacylase activity"/>
    <property type="evidence" value="ECO:0007669"/>
    <property type="project" value="TreeGrafter"/>
</dbReference>
<dbReference type="EMBL" id="RBID01000017">
    <property type="protein sequence ID" value="RKQ55461.1"/>
    <property type="molecule type" value="Genomic_DNA"/>
</dbReference>
<comment type="subunit">
    <text evidence="2">Homodimer.</text>
</comment>
<dbReference type="Proteomes" id="UP000279384">
    <property type="component" value="Unassembled WGS sequence"/>
</dbReference>
<proteinExistence type="inferred from homology"/>
<dbReference type="GO" id="GO:0043908">
    <property type="term" value="F:Ser(Gly)-tRNA(Ala) hydrolase activity"/>
    <property type="evidence" value="ECO:0007669"/>
    <property type="project" value="UniProtKB-UniRule"/>
</dbReference>
<keyword evidence="2" id="KW-0694">RNA-binding</keyword>
<dbReference type="GO" id="GO:0000049">
    <property type="term" value="F:tRNA binding"/>
    <property type="evidence" value="ECO:0007669"/>
    <property type="project" value="UniProtKB-UniRule"/>
</dbReference>
<dbReference type="AlphaFoldDB" id="A0A495B3B6"/>
<comment type="similarity">
    <text evidence="1 2">Belongs to the DTD family.</text>
</comment>
<sequence length="150" mass="16072">MRVLVQRVREASVTVDGRITGAIGAGLLLLVGIEAPDSRADSEWLVKKISQLRIFNDDDGVMNRSLLDCGGEVLAVSQFTLFATTKKGNRPGYSRAARPEQSSPMFDEFVQLLGAALGKPVPTGVFGADMQVALVNDGPVTIWLDSKAPE</sequence>
<evidence type="ECO:0000313" key="4">
    <source>
        <dbReference type="Proteomes" id="UP000279384"/>
    </source>
</evidence>
<comment type="catalytic activity">
    <reaction evidence="2">
        <text>a D-aminoacyl-tRNA + H2O = a tRNA + a D-alpha-amino acid + H(+)</text>
        <dbReference type="Rhea" id="RHEA:13953"/>
        <dbReference type="Rhea" id="RHEA-COMP:10123"/>
        <dbReference type="Rhea" id="RHEA-COMP:10124"/>
        <dbReference type="ChEBI" id="CHEBI:15377"/>
        <dbReference type="ChEBI" id="CHEBI:15378"/>
        <dbReference type="ChEBI" id="CHEBI:59871"/>
        <dbReference type="ChEBI" id="CHEBI:78442"/>
        <dbReference type="ChEBI" id="CHEBI:79333"/>
        <dbReference type="EC" id="3.1.1.96"/>
    </reaction>
</comment>
<dbReference type="HAMAP" id="MF_00518">
    <property type="entry name" value="Deacylase_Dtd"/>
    <property type="match status" value="1"/>
</dbReference>
<dbReference type="NCBIfam" id="TIGR00256">
    <property type="entry name" value="D-aminoacyl-tRNA deacylase"/>
    <property type="match status" value="1"/>
</dbReference>
<dbReference type="Pfam" id="PF02580">
    <property type="entry name" value="Tyr_Deacylase"/>
    <property type="match status" value="1"/>
</dbReference>
<comment type="function">
    <text evidence="2">An aminoacyl-tRNA editing enzyme that deacylates mischarged D-aminoacyl-tRNAs. Also deacylates mischarged glycyl-tRNA(Ala), protecting cells against glycine mischarging by AlaRS. Acts via tRNA-based rather than protein-based catalysis; rejects L-amino acids rather than detecting D-amino acids in the active site. By recycling D-aminoacyl-tRNA to D-amino acids and free tRNA molecules, this enzyme counteracts the toxicity associated with the formation of D-aminoacyl-tRNA entities in vivo and helps enforce protein L-homochirality.</text>
</comment>
<dbReference type="EC" id="3.1.1.-" evidence="2"/>
<organism evidence="3 4">
    <name type="scientific">Vogesella indigofera</name>
    <name type="common">Pseudomonas indigofera</name>
    <dbReference type="NCBI Taxonomy" id="45465"/>
    <lineage>
        <taxon>Bacteria</taxon>
        <taxon>Pseudomonadati</taxon>
        <taxon>Pseudomonadota</taxon>
        <taxon>Betaproteobacteria</taxon>
        <taxon>Neisseriales</taxon>
        <taxon>Chromobacteriaceae</taxon>
        <taxon>Vogesella</taxon>
    </lineage>
</organism>
<comment type="caution">
    <text evidence="3">The sequence shown here is derived from an EMBL/GenBank/DDBJ whole genome shotgun (WGS) entry which is preliminary data.</text>
</comment>
<keyword evidence="2" id="KW-0820">tRNA-binding</keyword>
<dbReference type="PANTHER" id="PTHR10472">
    <property type="entry name" value="D-TYROSYL-TRNA TYR DEACYLASE"/>
    <property type="match status" value="1"/>
</dbReference>
<dbReference type="GO" id="GO:0019478">
    <property type="term" value="P:D-amino acid catabolic process"/>
    <property type="evidence" value="ECO:0007669"/>
    <property type="project" value="UniProtKB-UniRule"/>
</dbReference>
<dbReference type="CDD" id="cd00563">
    <property type="entry name" value="Dtyr_deacylase"/>
    <property type="match status" value="1"/>
</dbReference>
<dbReference type="FunFam" id="3.50.80.10:FF:000001">
    <property type="entry name" value="D-aminoacyl-tRNA deacylase"/>
    <property type="match status" value="1"/>
</dbReference>
<evidence type="ECO:0000256" key="1">
    <source>
        <dbReference type="ARBA" id="ARBA00009673"/>
    </source>
</evidence>
<evidence type="ECO:0000313" key="3">
    <source>
        <dbReference type="EMBL" id="RKQ55461.1"/>
    </source>
</evidence>
<keyword evidence="2" id="KW-0963">Cytoplasm</keyword>
<gene>
    <name evidence="2" type="primary">dtd</name>
    <name evidence="3" type="ORF">C8E02_2839</name>
</gene>
<comment type="domain">
    <text evidence="2">A Gly-cisPro motif from one monomer fits into the active site of the other monomer to allow specific chiral rejection of L-amino acids.</text>
</comment>
<accession>A0A495B3B6</accession>
<dbReference type="InterPro" id="IPR023509">
    <property type="entry name" value="DTD-like_sf"/>
</dbReference>
<dbReference type="InterPro" id="IPR003732">
    <property type="entry name" value="Daa-tRNA_deacyls_DTD"/>
</dbReference>
<dbReference type="GO" id="GO:0005737">
    <property type="term" value="C:cytoplasm"/>
    <property type="evidence" value="ECO:0007669"/>
    <property type="project" value="UniProtKB-SubCell"/>
</dbReference>
<comment type="catalytic activity">
    <reaction evidence="2">
        <text>glycyl-tRNA(Ala) + H2O = tRNA(Ala) + glycine + H(+)</text>
        <dbReference type="Rhea" id="RHEA:53744"/>
        <dbReference type="Rhea" id="RHEA-COMP:9657"/>
        <dbReference type="Rhea" id="RHEA-COMP:13640"/>
        <dbReference type="ChEBI" id="CHEBI:15377"/>
        <dbReference type="ChEBI" id="CHEBI:15378"/>
        <dbReference type="ChEBI" id="CHEBI:57305"/>
        <dbReference type="ChEBI" id="CHEBI:78442"/>
        <dbReference type="ChEBI" id="CHEBI:78522"/>
    </reaction>
</comment>
<name>A0A495B3B6_VOGIN</name>
<evidence type="ECO:0000256" key="2">
    <source>
        <dbReference type="HAMAP-Rule" id="MF_00518"/>
    </source>
</evidence>
<dbReference type="EC" id="3.1.1.96" evidence="2"/>
<dbReference type="Gene3D" id="3.50.80.10">
    <property type="entry name" value="D-tyrosyl-tRNA(Tyr) deacylase"/>
    <property type="match status" value="1"/>
</dbReference>
<feature type="short sequence motif" description="Gly-cisPro motif, important for rejection of L-amino acids" evidence="2">
    <location>
        <begin position="138"/>
        <end position="139"/>
    </location>
</feature>